<dbReference type="PANTHER" id="PTHR38011:SF2">
    <property type="entry name" value="BIFUNCTIONAL DEAMINASE-REDUCTASE DOMAIN PROTEIN"/>
    <property type="match status" value="1"/>
</dbReference>
<dbReference type="RefSeq" id="WP_146650299.1">
    <property type="nucleotide sequence ID" value="NZ_CP012333.1"/>
</dbReference>
<dbReference type="EMBL" id="CP012333">
    <property type="protein sequence ID" value="AKU99050.1"/>
    <property type="molecule type" value="Genomic_DNA"/>
</dbReference>
<evidence type="ECO:0000259" key="1">
    <source>
        <dbReference type="Pfam" id="PF01872"/>
    </source>
</evidence>
<protein>
    <submittedName>
        <fullName evidence="2">Dihydrofolate reductase</fullName>
    </submittedName>
</protein>
<dbReference type="InterPro" id="IPR024072">
    <property type="entry name" value="DHFR-like_dom_sf"/>
</dbReference>
<evidence type="ECO:0000313" key="2">
    <source>
        <dbReference type="EMBL" id="AKU99050.1"/>
    </source>
</evidence>
<dbReference type="GO" id="GO:0009231">
    <property type="term" value="P:riboflavin biosynthetic process"/>
    <property type="evidence" value="ECO:0007669"/>
    <property type="project" value="InterPro"/>
</dbReference>
<organism evidence="2 3">
    <name type="scientific">Labilithrix luteola</name>
    <dbReference type="NCBI Taxonomy" id="1391654"/>
    <lineage>
        <taxon>Bacteria</taxon>
        <taxon>Pseudomonadati</taxon>
        <taxon>Myxococcota</taxon>
        <taxon>Polyangia</taxon>
        <taxon>Polyangiales</taxon>
        <taxon>Labilitrichaceae</taxon>
        <taxon>Labilithrix</taxon>
    </lineage>
</organism>
<dbReference type="AlphaFoldDB" id="A0A0K1PZT9"/>
<dbReference type="KEGG" id="llu:AKJ09_05714"/>
<dbReference type="PATRIC" id="fig|1391654.3.peg.5793"/>
<keyword evidence="3" id="KW-1185">Reference proteome</keyword>
<feature type="domain" description="Bacterial bifunctional deaminase-reductase C-terminal" evidence="1">
    <location>
        <begin position="2"/>
        <end position="190"/>
    </location>
</feature>
<dbReference type="Pfam" id="PF01872">
    <property type="entry name" value="RibD_C"/>
    <property type="match status" value="1"/>
</dbReference>
<evidence type="ECO:0000313" key="3">
    <source>
        <dbReference type="Proteomes" id="UP000064967"/>
    </source>
</evidence>
<dbReference type="Proteomes" id="UP000064967">
    <property type="component" value="Chromosome"/>
</dbReference>
<name>A0A0K1PZT9_9BACT</name>
<dbReference type="GO" id="GO:0008703">
    <property type="term" value="F:5-amino-6-(5-phosphoribosylamino)uracil reductase activity"/>
    <property type="evidence" value="ECO:0007669"/>
    <property type="project" value="InterPro"/>
</dbReference>
<reference evidence="2 3" key="1">
    <citation type="submission" date="2015-08" db="EMBL/GenBank/DDBJ databases">
        <authorList>
            <person name="Babu N.S."/>
            <person name="Beckwith C.J."/>
            <person name="Beseler K.G."/>
            <person name="Brison A."/>
            <person name="Carone J.V."/>
            <person name="Caskin T.P."/>
            <person name="Diamond M."/>
            <person name="Durham M.E."/>
            <person name="Foxe J.M."/>
            <person name="Go M."/>
            <person name="Henderson B.A."/>
            <person name="Jones I.B."/>
            <person name="McGettigan J.A."/>
            <person name="Micheletti S.J."/>
            <person name="Nasrallah M.E."/>
            <person name="Ortiz D."/>
            <person name="Piller C.R."/>
            <person name="Privatt S.R."/>
            <person name="Schneider S.L."/>
            <person name="Sharp S."/>
            <person name="Smith T.C."/>
            <person name="Stanton J.D."/>
            <person name="Ullery H.E."/>
            <person name="Wilson R.J."/>
            <person name="Serrano M.G."/>
            <person name="Buck G."/>
            <person name="Lee V."/>
            <person name="Wang Y."/>
            <person name="Carvalho R."/>
            <person name="Voegtly L."/>
            <person name="Shi R."/>
            <person name="Duckworth R."/>
            <person name="Johnson A."/>
            <person name="Loviza R."/>
            <person name="Walstead R."/>
            <person name="Shah Z."/>
            <person name="Kiflezghi M."/>
            <person name="Wade K."/>
            <person name="Ball S.L."/>
            <person name="Bradley K.W."/>
            <person name="Asai D.J."/>
            <person name="Bowman C.A."/>
            <person name="Russell D.A."/>
            <person name="Pope W.H."/>
            <person name="Jacobs-Sera D."/>
            <person name="Hendrix R.W."/>
            <person name="Hatfull G.F."/>
        </authorList>
    </citation>
    <scope>NUCLEOTIDE SEQUENCE [LARGE SCALE GENOMIC DNA]</scope>
    <source>
        <strain evidence="2 3">DSM 27648</strain>
    </source>
</reference>
<dbReference type="STRING" id="1391654.AKJ09_05714"/>
<dbReference type="SUPFAM" id="SSF53597">
    <property type="entry name" value="Dihydrofolate reductase-like"/>
    <property type="match status" value="1"/>
</dbReference>
<dbReference type="PANTHER" id="PTHR38011">
    <property type="entry name" value="DIHYDROFOLATE REDUCTASE FAMILY PROTEIN (AFU_ORTHOLOGUE AFUA_8G06820)"/>
    <property type="match status" value="1"/>
</dbReference>
<dbReference type="InterPro" id="IPR002734">
    <property type="entry name" value="RibDG_C"/>
</dbReference>
<sequence>MRKIIVGAFVSVDGVMQAPGGPEEDPTGGFEHGGWVAGYFDQVVGEAMGELFGTPYDLLLGRKTYDIFAEHWPHITDPSQPDYPIAEQFNRITKYVATHRPESLAWKNSRGLGPDPVAALRELKKTDGPNLLTQGSSEFLQTLFAHDLVDELRVLTFPIVLGKGKRLFASSAKPVGLRVLNSKLSPNGVVITSYVRAGEVKTGSFALEKPTPEEIERRKNLR</sequence>
<dbReference type="OrthoDB" id="7342392at2"/>
<gene>
    <name evidence="2" type="ORF">AKJ09_05714</name>
</gene>
<dbReference type="InterPro" id="IPR050765">
    <property type="entry name" value="Riboflavin_Biosynth_HTPR"/>
</dbReference>
<accession>A0A0K1PZT9</accession>
<dbReference type="Gene3D" id="3.40.430.10">
    <property type="entry name" value="Dihydrofolate Reductase, subunit A"/>
    <property type="match status" value="1"/>
</dbReference>
<proteinExistence type="predicted"/>